<gene>
    <name evidence="1" type="ORF">NMOB1V02_LOCUS8739</name>
</gene>
<evidence type="ECO:0000313" key="2">
    <source>
        <dbReference type="Proteomes" id="UP000678499"/>
    </source>
</evidence>
<feature type="non-terminal residue" evidence="1">
    <location>
        <position position="1"/>
    </location>
</feature>
<proteinExistence type="predicted"/>
<accession>A0A7R9BVY4</accession>
<dbReference type="Proteomes" id="UP000678499">
    <property type="component" value="Unassembled WGS sequence"/>
</dbReference>
<dbReference type="AlphaFoldDB" id="A0A7R9BVY4"/>
<dbReference type="EMBL" id="OA884644">
    <property type="protein sequence ID" value="CAD7281086.1"/>
    <property type="molecule type" value="Genomic_DNA"/>
</dbReference>
<protein>
    <submittedName>
        <fullName evidence="1">Uncharacterized protein</fullName>
    </submittedName>
</protein>
<name>A0A7R9BVY4_9CRUS</name>
<dbReference type="EMBL" id="CAJPEX010002607">
    <property type="protein sequence ID" value="CAG0921238.1"/>
    <property type="molecule type" value="Genomic_DNA"/>
</dbReference>
<sequence>MGSILTGENHWPEKRENNMPPRWSRWKQICIGILIISCAAELTNGQGTEFNLVETEDGFYVSVNGLKVLEHSPSNPMIFVGTGEATFKEEIGNFLVYDPVQERIPLDGFLFSETHSDGTVEYQMWHDPDFRAGVQY</sequence>
<reference evidence="1" key="1">
    <citation type="submission" date="2020-11" db="EMBL/GenBank/DDBJ databases">
        <authorList>
            <person name="Tran Van P."/>
        </authorList>
    </citation>
    <scope>NUCLEOTIDE SEQUENCE</scope>
</reference>
<organism evidence="1">
    <name type="scientific">Notodromas monacha</name>
    <dbReference type="NCBI Taxonomy" id="399045"/>
    <lineage>
        <taxon>Eukaryota</taxon>
        <taxon>Metazoa</taxon>
        <taxon>Ecdysozoa</taxon>
        <taxon>Arthropoda</taxon>
        <taxon>Crustacea</taxon>
        <taxon>Oligostraca</taxon>
        <taxon>Ostracoda</taxon>
        <taxon>Podocopa</taxon>
        <taxon>Podocopida</taxon>
        <taxon>Cypridocopina</taxon>
        <taxon>Cypridoidea</taxon>
        <taxon>Cyprididae</taxon>
        <taxon>Notodromas</taxon>
    </lineage>
</organism>
<keyword evidence="2" id="KW-1185">Reference proteome</keyword>
<evidence type="ECO:0000313" key="1">
    <source>
        <dbReference type="EMBL" id="CAD7281086.1"/>
    </source>
</evidence>